<protein>
    <submittedName>
        <fullName evidence="2">Uncharacterized protein</fullName>
    </submittedName>
</protein>
<evidence type="ECO:0000313" key="2">
    <source>
        <dbReference type="EMBL" id="CDM25768.1"/>
    </source>
</evidence>
<gene>
    <name evidence="2" type="ORF">BN940_16651</name>
</gene>
<organism evidence="2 3">
    <name type="scientific">Castellaniella defragrans (strain DSM 12143 / CCUG 39792 / 65Phen)</name>
    <name type="common">Alcaligenes defragrans</name>
    <dbReference type="NCBI Taxonomy" id="1437824"/>
    <lineage>
        <taxon>Bacteria</taxon>
        <taxon>Pseudomonadati</taxon>
        <taxon>Pseudomonadota</taxon>
        <taxon>Betaproteobacteria</taxon>
        <taxon>Burkholderiales</taxon>
        <taxon>Alcaligenaceae</taxon>
        <taxon>Castellaniella</taxon>
    </lineage>
</organism>
<feature type="region of interest" description="Disordered" evidence="1">
    <location>
        <begin position="1"/>
        <end position="29"/>
    </location>
</feature>
<dbReference type="Proteomes" id="UP000019805">
    <property type="component" value="Chromosome"/>
</dbReference>
<dbReference type="STRING" id="1437824.BN940_16651"/>
<keyword evidence="3" id="KW-1185">Reference proteome</keyword>
<proteinExistence type="predicted"/>
<name>W8X119_CASD6</name>
<dbReference type="AlphaFoldDB" id="W8X119"/>
<sequence>MCGTSTARPPSGRAAHPEGGRAARRNQGSCSNALIRALMSASSAAIS</sequence>
<evidence type="ECO:0000313" key="3">
    <source>
        <dbReference type="Proteomes" id="UP000019805"/>
    </source>
</evidence>
<accession>W8X119</accession>
<dbReference type="KEGG" id="cdn:BN940_16651"/>
<dbReference type="EMBL" id="HG916765">
    <property type="protein sequence ID" value="CDM25768.1"/>
    <property type="molecule type" value="Genomic_DNA"/>
</dbReference>
<reference evidence="2 3" key="1">
    <citation type="journal article" date="2014" name="BMC Microbiol.">
        <title>The oxygen-independent metabolism of cyclic monoterpenes in Castellaniella defragrans 65Phen.</title>
        <authorList>
            <person name="Petasch J."/>
            <person name="Disch E.M."/>
            <person name="Markert S."/>
            <person name="Becher D."/>
            <person name="Schweder T."/>
            <person name="Huttel B."/>
            <person name="Reinhardt R."/>
            <person name="Harder J."/>
        </authorList>
    </citation>
    <scope>NUCLEOTIDE SEQUENCE [LARGE SCALE GENOMIC DNA]</scope>
    <source>
        <strain evidence="2">65Phen</strain>
    </source>
</reference>
<evidence type="ECO:0000256" key="1">
    <source>
        <dbReference type="SAM" id="MobiDB-lite"/>
    </source>
</evidence>
<dbReference type="HOGENOM" id="CLU_3166037_0_0_4"/>